<evidence type="ECO:0000256" key="1">
    <source>
        <dbReference type="ARBA" id="ARBA00007381"/>
    </source>
</evidence>
<dbReference type="CDD" id="cd10229">
    <property type="entry name" value="ASKHA_NBD_HSP70_HSPA12"/>
    <property type="match status" value="1"/>
</dbReference>
<dbReference type="PANTHER" id="PTHR14187">
    <property type="entry name" value="ALPHA KINASE/ELONGATION FACTOR 2 KINASE"/>
    <property type="match status" value="1"/>
</dbReference>
<keyword evidence="5" id="KW-1185">Reference proteome</keyword>
<dbReference type="SUPFAM" id="SSF53067">
    <property type="entry name" value="Actin-like ATPase domain"/>
    <property type="match status" value="2"/>
</dbReference>
<reference evidence="4" key="1">
    <citation type="submission" date="2022-11" db="EMBL/GenBank/DDBJ databases">
        <title>Centuries of genome instability and evolution in soft-shell clam transmissible cancer (bioRxiv).</title>
        <authorList>
            <person name="Hart S.F.M."/>
            <person name="Yonemitsu M.A."/>
            <person name="Giersch R.M."/>
            <person name="Beal B.F."/>
            <person name="Arriagada G."/>
            <person name="Davis B.W."/>
            <person name="Ostrander E.A."/>
            <person name="Goff S.P."/>
            <person name="Metzger M.J."/>
        </authorList>
    </citation>
    <scope>NUCLEOTIDE SEQUENCE</scope>
    <source>
        <strain evidence="4">MELC-2E11</strain>
        <tissue evidence="4">Siphon/mantle</tissue>
    </source>
</reference>
<gene>
    <name evidence="4" type="ORF">MAR_026438</name>
</gene>
<keyword evidence="2" id="KW-0547">Nucleotide-binding</keyword>
<protein>
    <submittedName>
        <fullName evidence="4">HS12B-like protein</fullName>
    </submittedName>
</protein>
<evidence type="ECO:0000256" key="3">
    <source>
        <dbReference type="ARBA" id="ARBA00022840"/>
    </source>
</evidence>
<evidence type="ECO:0000256" key="2">
    <source>
        <dbReference type="ARBA" id="ARBA00022741"/>
    </source>
</evidence>
<dbReference type="EMBL" id="CP111019">
    <property type="protein sequence ID" value="WAR12258.1"/>
    <property type="molecule type" value="Genomic_DNA"/>
</dbReference>
<dbReference type="Gene3D" id="3.30.420.40">
    <property type="match status" value="2"/>
</dbReference>
<accession>A0ABY7EQM7</accession>
<dbReference type="Pfam" id="PF00012">
    <property type="entry name" value="HSP70"/>
    <property type="match status" value="1"/>
</dbReference>
<organism evidence="4 5">
    <name type="scientific">Mya arenaria</name>
    <name type="common">Soft-shell clam</name>
    <dbReference type="NCBI Taxonomy" id="6604"/>
    <lineage>
        <taxon>Eukaryota</taxon>
        <taxon>Metazoa</taxon>
        <taxon>Spiralia</taxon>
        <taxon>Lophotrochozoa</taxon>
        <taxon>Mollusca</taxon>
        <taxon>Bivalvia</taxon>
        <taxon>Autobranchia</taxon>
        <taxon>Heteroconchia</taxon>
        <taxon>Euheterodonta</taxon>
        <taxon>Imparidentia</taxon>
        <taxon>Neoheterodontei</taxon>
        <taxon>Myida</taxon>
        <taxon>Myoidea</taxon>
        <taxon>Myidae</taxon>
        <taxon>Mya</taxon>
    </lineage>
</organism>
<proteinExistence type="inferred from homology"/>
<dbReference type="PANTHER" id="PTHR14187:SF5">
    <property type="entry name" value="HEAT SHOCK 70 KDA PROTEIN 12A"/>
    <property type="match status" value="1"/>
</dbReference>
<dbReference type="InterPro" id="IPR013126">
    <property type="entry name" value="Hsp_70_fam"/>
</dbReference>
<sequence>MFIHEHVPSVIYCSRLSRFTTPAVTTLAVTTPAITTPAVTTPAVFTYRKSSVRQFDFEAAGGKMSRKDVLLVAALDFGTAYSGYAIQFRHEYDPKDPTKIRAPQPWNGGKQSLMSYKTPTCLLLDDNQTIVSFGFEAEERYADICMSEESHKYYFFRRFKMRLQEGEGLKKDATLADETDRELPALTVFALSIQCLRNRLMELLNNEGTGPGEDEVLWVLTVPAIWDDRAKEFMKAAAKQAGINEKFLQIALEPEVASLFCQYLPVEKLCDTQKNAFSNARPGTIYMVADLGGGTADITVHEKLADNKVKEVHQATGGPWGGTAVDHAFWQLLVAIVGNPTMSRFRREQTYDHLELLKEFECVKRTLGSKEGEWYTIKLPASLNDACKEDHEETFKELAEQSLYKDNLTFIGDKMRVKVSLVEILFKKVTDQIIQHINNIILKSDVGKKVSLILMVGGFSESPFVQKQMKGAFSKHSIKVLIPQQAGLAVLNGAVIFGRAPEAITTRVLRCSYGVKCGMDFREGVDPEDLRSKTDQKKCQDRYDPFIKEGTSVERGHKVVKLYKTTAPHQPEMAVHVYTASGRVPEYVSDPDCRLFGTLRVKVPNPSDKIRKLLVIFRFGSTSLAMLAVEEESKRACVTAFSLQE</sequence>
<dbReference type="InterPro" id="IPR043129">
    <property type="entry name" value="ATPase_NBD"/>
</dbReference>
<dbReference type="Proteomes" id="UP001164746">
    <property type="component" value="Chromosome 8"/>
</dbReference>
<comment type="similarity">
    <text evidence="1">Belongs to the heat shock protein 70 family.</text>
</comment>
<evidence type="ECO:0000313" key="4">
    <source>
        <dbReference type="EMBL" id="WAR12258.1"/>
    </source>
</evidence>
<name>A0ABY7EQM7_MYAAR</name>
<evidence type="ECO:0000313" key="5">
    <source>
        <dbReference type="Proteomes" id="UP001164746"/>
    </source>
</evidence>
<keyword evidence="3" id="KW-0067">ATP-binding</keyword>